<dbReference type="Gene3D" id="3.40.190.10">
    <property type="entry name" value="Periplasmic binding protein-like II"/>
    <property type="match status" value="1"/>
</dbReference>
<reference evidence="3" key="1">
    <citation type="journal article" date="2019" name="Int. J. Syst. Evol. Microbiol.">
        <title>The Global Catalogue of Microorganisms (GCM) 10K type strain sequencing project: providing services to taxonomists for standard genome sequencing and annotation.</title>
        <authorList>
            <consortium name="The Broad Institute Genomics Platform"/>
            <consortium name="The Broad Institute Genome Sequencing Center for Infectious Disease"/>
            <person name="Wu L."/>
            <person name="Ma J."/>
        </authorList>
    </citation>
    <scope>NUCLEOTIDE SEQUENCE [LARGE SCALE GENOMIC DNA]</scope>
    <source>
        <strain evidence="3">JCM 4816</strain>
    </source>
</reference>
<dbReference type="EMBL" id="JBHSQJ010000069">
    <property type="protein sequence ID" value="MFC5908916.1"/>
    <property type="molecule type" value="Genomic_DNA"/>
</dbReference>
<name>A0ABW1G6S6_9ACTN</name>
<keyword evidence="1" id="KW-0732">Signal</keyword>
<evidence type="ECO:0000256" key="1">
    <source>
        <dbReference type="SAM" id="SignalP"/>
    </source>
</evidence>
<dbReference type="PANTHER" id="PTHR43649:SF30">
    <property type="entry name" value="ABC TRANSPORTER SUBSTRATE-BINDING PROTEIN"/>
    <property type="match status" value="1"/>
</dbReference>
<dbReference type="Proteomes" id="UP001596174">
    <property type="component" value="Unassembled WGS sequence"/>
</dbReference>
<gene>
    <name evidence="2" type="ORF">ACFP3V_17035</name>
</gene>
<comment type="caution">
    <text evidence="2">The sequence shown here is derived from an EMBL/GenBank/DDBJ whole genome shotgun (WGS) entry which is preliminary data.</text>
</comment>
<accession>A0ABW1G6S6</accession>
<proteinExistence type="predicted"/>
<dbReference type="PROSITE" id="PS51257">
    <property type="entry name" value="PROKAR_LIPOPROTEIN"/>
    <property type="match status" value="1"/>
</dbReference>
<evidence type="ECO:0000313" key="2">
    <source>
        <dbReference type="EMBL" id="MFC5908916.1"/>
    </source>
</evidence>
<dbReference type="RefSeq" id="WP_380584240.1">
    <property type="nucleotide sequence ID" value="NZ_JBHSQJ010000069.1"/>
</dbReference>
<dbReference type="InterPro" id="IPR050490">
    <property type="entry name" value="Bact_solute-bd_prot1"/>
</dbReference>
<dbReference type="InterPro" id="IPR006059">
    <property type="entry name" value="SBP"/>
</dbReference>
<sequence length="423" mass="44875">MKRRVLALTTVGVVGALALTACGSSKSGGSSADGTTTIKLVAADYGSNGQNPSKAYWDGVVSAFEQANPKIKVDVTVISWDDIDAKLATMIQNKQYPDIVQGPGYATWAKAGLLYKASDVLSGATQSNLVPSLAKAGEQEGTAYGIPFVSSSRAFLINNALWKKAGLPMTGGKAVAPKTWDEVEADAKKLKAAGVQVPLGVPLGKEEAQAESFMWEMNNGGGYLDASGKWAINSQANVQTFQTLKKWVDEGLTEQAPASVNRTDLYKDFASGKVGMLNGHPTQLGDIKTANLDVTWAPLPTAQAGGTPKTLGVGDWISAFKAGGHADQIKAFLDFVYQKDNQVKFDEEYNLLPVTNDAVTQVSADKPELKPFLDALPNALFVPVSIPAWDKVNTEVKNQIGDALKDPQKGLDNLQQVAQTAGQ</sequence>
<protein>
    <submittedName>
        <fullName evidence="2">Extracellular solute-binding protein</fullName>
    </submittedName>
</protein>
<dbReference type="Pfam" id="PF01547">
    <property type="entry name" value="SBP_bac_1"/>
    <property type="match status" value="1"/>
</dbReference>
<feature type="chain" id="PRO_5046360608" evidence="1">
    <location>
        <begin position="24"/>
        <end position="423"/>
    </location>
</feature>
<keyword evidence="3" id="KW-1185">Reference proteome</keyword>
<dbReference type="PANTHER" id="PTHR43649">
    <property type="entry name" value="ARABINOSE-BINDING PROTEIN-RELATED"/>
    <property type="match status" value="1"/>
</dbReference>
<organism evidence="2 3">
    <name type="scientific">Streptacidiphilus monticola</name>
    <dbReference type="NCBI Taxonomy" id="2161674"/>
    <lineage>
        <taxon>Bacteria</taxon>
        <taxon>Bacillati</taxon>
        <taxon>Actinomycetota</taxon>
        <taxon>Actinomycetes</taxon>
        <taxon>Kitasatosporales</taxon>
        <taxon>Streptomycetaceae</taxon>
        <taxon>Streptacidiphilus</taxon>
    </lineage>
</organism>
<feature type="signal peptide" evidence="1">
    <location>
        <begin position="1"/>
        <end position="23"/>
    </location>
</feature>
<evidence type="ECO:0000313" key="3">
    <source>
        <dbReference type="Proteomes" id="UP001596174"/>
    </source>
</evidence>
<dbReference type="SUPFAM" id="SSF53850">
    <property type="entry name" value="Periplasmic binding protein-like II"/>
    <property type="match status" value="1"/>
</dbReference>